<dbReference type="PANTHER" id="PTHR24220">
    <property type="entry name" value="IMPORT ATP-BINDING PROTEIN"/>
    <property type="match status" value="1"/>
</dbReference>
<dbReference type="GO" id="GO:0022857">
    <property type="term" value="F:transmembrane transporter activity"/>
    <property type="evidence" value="ECO:0007669"/>
    <property type="project" value="TreeGrafter"/>
</dbReference>
<sequence length="255" mass="27448">MMGDNTIIRTRGLARDYTVGSQTVHALRDLDLTITEGEFVAIMGPSGSGKSTCMHLLGCLETPSAGLYELDGDDIGGLSADGLAEVRQHKVGFVFQSFNLLAGASAQRNVEMPLLYGATDRGSRKERAAEALEAVGLADRAHHLSAQLSGGQMQRVAIARAIVNRPALLLADEPTGALDTATGQEIMNLFQGLNDRGITIIVVTHEREVASFARRILEFRDGRLMSDEPVFDDFPPQPMRPGPVETSSDERISSV</sequence>
<evidence type="ECO:0000256" key="3">
    <source>
        <dbReference type="ARBA" id="ARBA00022840"/>
    </source>
</evidence>
<keyword evidence="1" id="KW-0813">Transport</keyword>
<dbReference type="InterPro" id="IPR017911">
    <property type="entry name" value="MacB-like_ATP-bd"/>
</dbReference>
<dbReference type="Pfam" id="PF00005">
    <property type="entry name" value="ABC_tran"/>
    <property type="match status" value="1"/>
</dbReference>
<dbReference type="InterPro" id="IPR003593">
    <property type="entry name" value="AAA+_ATPase"/>
</dbReference>
<protein>
    <recommendedName>
        <fullName evidence="5">ABC transporter domain-containing protein</fullName>
    </recommendedName>
</protein>
<dbReference type="GO" id="GO:0016887">
    <property type="term" value="F:ATP hydrolysis activity"/>
    <property type="evidence" value="ECO:0007669"/>
    <property type="project" value="InterPro"/>
</dbReference>
<dbReference type="GO" id="GO:0005524">
    <property type="term" value="F:ATP binding"/>
    <property type="evidence" value="ECO:0007669"/>
    <property type="project" value="UniProtKB-KW"/>
</dbReference>
<keyword evidence="2" id="KW-0547">Nucleotide-binding</keyword>
<name>A0A381TEU0_9ZZZZ</name>
<dbReference type="Gene3D" id="3.40.50.300">
    <property type="entry name" value="P-loop containing nucleotide triphosphate hydrolases"/>
    <property type="match status" value="1"/>
</dbReference>
<dbReference type="InterPro" id="IPR027417">
    <property type="entry name" value="P-loop_NTPase"/>
</dbReference>
<dbReference type="CDD" id="cd03255">
    <property type="entry name" value="ABC_MJ0796_LolCDE_FtsE"/>
    <property type="match status" value="1"/>
</dbReference>
<dbReference type="GO" id="GO:0005886">
    <property type="term" value="C:plasma membrane"/>
    <property type="evidence" value="ECO:0007669"/>
    <property type="project" value="TreeGrafter"/>
</dbReference>
<evidence type="ECO:0000259" key="5">
    <source>
        <dbReference type="PROSITE" id="PS50893"/>
    </source>
</evidence>
<reference evidence="6" key="1">
    <citation type="submission" date="2018-05" db="EMBL/GenBank/DDBJ databases">
        <authorList>
            <person name="Lanie J.A."/>
            <person name="Ng W.-L."/>
            <person name="Kazmierczak K.M."/>
            <person name="Andrzejewski T.M."/>
            <person name="Davidsen T.M."/>
            <person name="Wayne K.J."/>
            <person name="Tettelin H."/>
            <person name="Glass J.I."/>
            <person name="Rusch D."/>
            <person name="Podicherti R."/>
            <person name="Tsui H.-C.T."/>
            <person name="Winkler M.E."/>
        </authorList>
    </citation>
    <scope>NUCLEOTIDE SEQUENCE</scope>
</reference>
<dbReference type="FunFam" id="3.40.50.300:FF:000032">
    <property type="entry name" value="Export ABC transporter ATP-binding protein"/>
    <property type="match status" value="1"/>
</dbReference>
<dbReference type="EMBL" id="UINC01004396">
    <property type="protein sequence ID" value="SVA14021.1"/>
    <property type="molecule type" value="Genomic_DNA"/>
</dbReference>
<evidence type="ECO:0000313" key="6">
    <source>
        <dbReference type="EMBL" id="SVA14021.1"/>
    </source>
</evidence>
<organism evidence="6">
    <name type="scientific">marine metagenome</name>
    <dbReference type="NCBI Taxonomy" id="408172"/>
    <lineage>
        <taxon>unclassified sequences</taxon>
        <taxon>metagenomes</taxon>
        <taxon>ecological metagenomes</taxon>
    </lineage>
</organism>
<evidence type="ECO:0000256" key="4">
    <source>
        <dbReference type="SAM" id="MobiDB-lite"/>
    </source>
</evidence>
<dbReference type="InterPro" id="IPR017871">
    <property type="entry name" value="ABC_transporter-like_CS"/>
</dbReference>
<dbReference type="PANTHER" id="PTHR24220:SF86">
    <property type="entry name" value="ABC TRANSPORTER ABCH.1"/>
    <property type="match status" value="1"/>
</dbReference>
<dbReference type="InterPro" id="IPR003439">
    <property type="entry name" value="ABC_transporter-like_ATP-bd"/>
</dbReference>
<dbReference type="SUPFAM" id="SSF52540">
    <property type="entry name" value="P-loop containing nucleoside triphosphate hydrolases"/>
    <property type="match status" value="1"/>
</dbReference>
<dbReference type="GO" id="GO:0098796">
    <property type="term" value="C:membrane protein complex"/>
    <property type="evidence" value="ECO:0007669"/>
    <property type="project" value="UniProtKB-ARBA"/>
</dbReference>
<dbReference type="AlphaFoldDB" id="A0A381TEU0"/>
<proteinExistence type="predicted"/>
<dbReference type="InterPro" id="IPR015854">
    <property type="entry name" value="ABC_transpr_LolD-like"/>
</dbReference>
<dbReference type="SMART" id="SM00382">
    <property type="entry name" value="AAA"/>
    <property type="match status" value="1"/>
</dbReference>
<dbReference type="PROSITE" id="PS50893">
    <property type="entry name" value="ABC_TRANSPORTER_2"/>
    <property type="match status" value="1"/>
</dbReference>
<gene>
    <name evidence="6" type="ORF">METZ01_LOCUS66875</name>
</gene>
<feature type="region of interest" description="Disordered" evidence="4">
    <location>
        <begin position="227"/>
        <end position="255"/>
    </location>
</feature>
<keyword evidence="3" id="KW-0067">ATP-binding</keyword>
<evidence type="ECO:0000256" key="2">
    <source>
        <dbReference type="ARBA" id="ARBA00022741"/>
    </source>
</evidence>
<dbReference type="PROSITE" id="PS00211">
    <property type="entry name" value="ABC_TRANSPORTER_1"/>
    <property type="match status" value="1"/>
</dbReference>
<accession>A0A381TEU0</accession>
<feature type="domain" description="ABC transporter" evidence="5">
    <location>
        <begin position="8"/>
        <end position="246"/>
    </location>
</feature>
<evidence type="ECO:0000256" key="1">
    <source>
        <dbReference type="ARBA" id="ARBA00022448"/>
    </source>
</evidence>